<protein>
    <submittedName>
        <fullName evidence="3">ENTH domain-containing protein</fullName>
    </submittedName>
</protein>
<dbReference type="InterPro" id="IPR051177">
    <property type="entry name" value="CIK-Related_Protein"/>
</dbReference>
<dbReference type="AlphaFoldDB" id="A0A7E4V8H8"/>
<feature type="compositionally biased region" description="Polar residues" evidence="1">
    <location>
        <begin position="315"/>
        <end position="327"/>
    </location>
</feature>
<feature type="compositionally biased region" description="Basic and acidic residues" evidence="1">
    <location>
        <begin position="377"/>
        <end position="387"/>
    </location>
</feature>
<feature type="compositionally biased region" description="Low complexity" evidence="1">
    <location>
        <begin position="296"/>
        <end position="305"/>
    </location>
</feature>
<reference evidence="2" key="1">
    <citation type="journal article" date="2013" name="Genetics">
        <title>The draft genome and transcriptome of Panagrellus redivivus are shaped by the harsh demands of a free-living lifestyle.</title>
        <authorList>
            <person name="Srinivasan J."/>
            <person name="Dillman A.R."/>
            <person name="Macchietto M.G."/>
            <person name="Heikkinen L."/>
            <person name="Lakso M."/>
            <person name="Fracchia K.M."/>
            <person name="Antoshechkin I."/>
            <person name="Mortazavi A."/>
            <person name="Wong G."/>
            <person name="Sternberg P.W."/>
        </authorList>
    </citation>
    <scope>NUCLEOTIDE SEQUENCE [LARGE SCALE GENOMIC DNA]</scope>
    <source>
        <strain evidence="2">MT8872</strain>
    </source>
</reference>
<dbReference type="WBParaSite" id="Pan_g17786.t1">
    <property type="protein sequence ID" value="Pan_g17786.t1"/>
    <property type="gene ID" value="Pan_g17786"/>
</dbReference>
<feature type="region of interest" description="Disordered" evidence="1">
    <location>
        <begin position="364"/>
        <end position="387"/>
    </location>
</feature>
<evidence type="ECO:0000313" key="2">
    <source>
        <dbReference type="Proteomes" id="UP000492821"/>
    </source>
</evidence>
<proteinExistence type="predicted"/>
<accession>A0A7E4V8H8</accession>
<feature type="region of interest" description="Disordered" evidence="1">
    <location>
        <begin position="193"/>
        <end position="228"/>
    </location>
</feature>
<feature type="region of interest" description="Disordered" evidence="1">
    <location>
        <begin position="289"/>
        <end position="327"/>
    </location>
</feature>
<dbReference type="Gene3D" id="1.25.10.10">
    <property type="entry name" value="Leucine-rich Repeat Variant"/>
    <property type="match status" value="1"/>
</dbReference>
<keyword evidence="2" id="KW-1185">Reference proteome</keyword>
<dbReference type="PANTHER" id="PTHR12984:SF6">
    <property type="entry name" value="SCY1-LIKE PROTEIN 2"/>
    <property type="match status" value="1"/>
</dbReference>
<feature type="compositionally biased region" description="Basic and acidic residues" evidence="1">
    <location>
        <begin position="193"/>
        <end position="202"/>
    </location>
</feature>
<evidence type="ECO:0000256" key="1">
    <source>
        <dbReference type="SAM" id="MobiDB-lite"/>
    </source>
</evidence>
<organism evidence="2 3">
    <name type="scientific">Panagrellus redivivus</name>
    <name type="common">Microworm</name>
    <dbReference type="NCBI Taxonomy" id="6233"/>
    <lineage>
        <taxon>Eukaryota</taxon>
        <taxon>Metazoa</taxon>
        <taxon>Ecdysozoa</taxon>
        <taxon>Nematoda</taxon>
        <taxon>Chromadorea</taxon>
        <taxon>Rhabditida</taxon>
        <taxon>Tylenchina</taxon>
        <taxon>Panagrolaimomorpha</taxon>
        <taxon>Panagrolaimoidea</taxon>
        <taxon>Panagrolaimidae</taxon>
        <taxon>Panagrellus</taxon>
    </lineage>
</organism>
<dbReference type="InterPro" id="IPR011989">
    <property type="entry name" value="ARM-like"/>
</dbReference>
<dbReference type="Proteomes" id="UP000492821">
    <property type="component" value="Unassembled WGS sequence"/>
</dbReference>
<sequence length="387" mass="41250">MSSAHDGIIGIEMSWDYIRIQTLVCIGKLMPTLEPWMVSDQILPALPKINSKEPGILMAVLGIYKLANENERFGIGREQCAKSVLPFLISMTVENTLNLSQFEQYMTMTKLLLEKVEREQRTRLQQLSAGQEEQRSFQDFNELIKADATKVNSGPDLDALSALFGAAGGSGKSGTSSGQTTGNGTLTLEEKKRLAAEQENSLRSKTAPSASTASTQGKSLNSMMTSTSNNLFDLTPKPPQSTPKYAPMAPPPAAASNDFMFNDFVSNSSKPAPPLGGFGGFSLPPPPAASNPVHKGGNSSFGGFSIPPPPGGMSNSFNTPSMNASTNRSTNDDILDLFKTASPAPAAQKNTNIDELLALANSIPAPPQASQSNGQRYSKDPFADILK</sequence>
<name>A0A7E4V8H8_PANRE</name>
<dbReference type="PANTHER" id="PTHR12984">
    <property type="entry name" value="SCY1-RELATED S/T PROTEIN KINASE-LIKE"/>
    <property type="match status" value="1"/>
</dbReference>
<feature type="compositionally biased region" description="Low complexity" evidence="1">
    <location>
        <begin position="206"/>
        <end position="228"/>
    </location>
</feature>
<evidence type="ECO:0000313" key="3">
    <source>
        <dbReference type="WBParaSite" id="Pan_g17786.t1"/>
    </source>
</evidence>
<reference evidence="3" key="2">
    <citation type="submission" date="2020-10" db="UniProtKB">
        <authorList>
            <consortium name="WormBaseParasite"/>
        </authorList>
    </citation>
    <scope>IDENTIFICATION</scope>
</reference>